<dbReference type="PANTHER" id="PTHR36619:SF3">
    <property type="entry name" value="TRANSMEMBRANE PROTEIN"/>
    <property type="match status" value="1"/>
</dbReference>
<evidence type="ECO:0000313" key="1">
    <source>
        <dbReference type="EMBL" id="KAG6728369.1"/>
    </source>
</evidence>
<evidence type="ECO:0000313" key="2">
    <source>
        <dbReference type="Proteomes" id="UP000811246"/>
    </source>
</evidence>
<proteinExistence type="predicted"/>
<gene>
    <name evidence="1" type="ORF">I3842_02G170000</name>
</gene>
<organism evidence="1 2">
    <name type="scientific">Carya illinoinensis</name>
    <name type="common">Pecan</name>
    <dbReference type="NCBI Taxonomy" id="32201"/>
    <lineage>
        <taxon>Eukaryota</taxon>
        <taxon>Viridiplantae</taxon>
        <taxon>Streptophyta</taxon>
        <taxon>Embryophyta</taxon>
        <taxon>Tracheophyta</taxon>
        <taxon>Spermatophyta</taxon>
        <taxon>Magnoliopsida</taxon>
        <taxon>eudicotyledons</taxon>
        <taxon>Gunneridae</taxon>
        <taxon>Pentapetalae</taxon>
        <taxon>rosids</taxon>
        <taxon>fabids</taxon>
        <taxon>Fagales</taxon>
        <taxon>Juglandaceae</taxon>
        <taxon>Carya</taxon>
    </lineage>
</organism>
<reference evidence="1" key="1">
    <citation type="submission" date="2021-01" db="EMBL/GenBank/DDBJ databases">
        <authorList>
            <person name="Lovell J.T."/>
            <person name="Bentley N."/>
            <person name="Bhattarai G."/>
            <person name="Jenkins J.W."/>
            <person name="Sreedasyam A."/>
            <person name="Alarcon Y."/>
            <person name="Bock C."/>
            <person name="Boston L."/>
            <person name="Carlson J."/>
            <person name="Cervantes K."/>
            <person name="Clermont K."/>
            <person name="Krom N."/>
            <person name="Kubenka K."/>
            <person name="Mamidi S."/>
            <person name="Mattison C."/>
            <person name="Monteros M."/>
            <person name="Pisani C."/>
            <person name="Plott C."/>
            <person name="Rajasekar S."/>
            <person name="Rhein H.S."/>
            <person name="Rohla C."/>
            <person name="Song M."/>
            <person name="Hilaire R.S."/>
            <person name="Shu S."/>
            <person name="Wells L."/>
            <person name="Wang X."/>
            <person name="Webber J."/>
            <person name="Heerema R.J."/>
            <person name="Klein P."/>
            <person name="Conner P."/>
            <person name="Grauke L."/>
            <person name="Grimwood J."/>
            <person name="Schmutz J."/>
            <person name="Randall J.J."/>
        </authorList>
    </citation>
    <scope>NUCLEOTIDE SEQUENCE</scope>
    <source>
        <tissue evidence="1">Leaf</tissue>
    </source>
</reference>
<accession>A0A922FTZ5</accession>
<dbReference type="AlphaFoldDB" id="A0A922FTZ5"/>
<name>A0A922FTZ5_CARIL</name>
<sequence>MIRPSYISKMYRTSSTLLMTLLHLLLLLNPPLLLILVVGSDSTNCVAAATRPLEYSYDPPNYVSLKPKRIREGGFRDPDTVSSCLPKGFRRSSAPSRYVNYHTLGSTVCSPGKRMARP</sequence>
<dbReference type="EMBL" id="CM031826">
    <property type="protein sequence ID" value="KAG6728369.1"/>
    <property type="molecule type" value="Genomic_DNA"/>
</dbReference>
<comment type="caution">
    <text evidence="1">The sequence shown here is derived from an EMBL/GenBank/DDBJ whole genome shotgun (WGS) entry which is preliminary data.</text>
</comment>
<dbReference type="Proteomes" id="UP000811246">
    <property type="component" value="Chromosome 2"/>
</dbReference>
<dbReference type="PANTHER" id="PTHR36619">
    <property type="entry name" value="OS04G0208900 PROTEIN"/>
    <property type="match status" value="1"/>
</dbReference>
<protein>
    <submittedName>
        <fullName evidence="1">Uncharacterized protein</fullName>
    </submittedName>
</protein>